<protein>
    <recommendedName>
        <fullName evidence="6">Transcription factor domain-containing protein</fullName>
    </recommendedName>
</protein>
<dbReference type="Proteomes" id="UP000749293">
    <property type="component" value="Unassembled WGS sequence"/>
</dbReference>
<reference evidence="4" key="1">
    <citation type="submission" date="2020-03" db="EMBL/GenBank/DDBJ databases">
        <title>Site-based positive gene gene selection in Geosmithia morbida across the United States reveals a broad range of putative effectors and factors for local host and environmental adapation.</title>
        <authorList>
            <person name="Onufrak A."/>
            <person name="Murdoch R.W."/>
            <person name="Gazis R."/>
            <person name="Huff M."/>
            <person name="Staton M."/>
            <person name="Klingeman W."/>
            <person name="Hadziabdic D."/>
        </authorList>
    </citation>
    <scope>NUCLEOTIDE SEQUENCE</scope>
    <source>
        <strain evidence="4">1262</strain>
    </source>
</reference>
<evidence type="ECO:0008006" key="6">
    <source>
        <dbReference type="Google" id="ProtNLM"/>
    </source>
</evidence>
<evidence type="ECO:0000313" key="4">
    <source>
        <dbReference type="EMBL" id="KAF4125638.1"/>
    </source>
</evidence>
<dbReference type="InterPro" id="IPR021858">
    <property type="entry name" value="Fun_TF"/>
</dbReference>
<dbReference type="GO" id="GO:0045944">
    <property type="term" value="P:positive regulation of transcription by RNA polymerase II"/>
    <property type="evidence" value="ECO:0007669"/>
    <property type="project" value="TreeGrafter"/>
</dbReference>
<name>A0A9P4Z1N0_9HYPO</name>
<comment type="caution">
    <text evidence="4">The sequence shown here is derived from an EMBL/GenBank/DDBJ whole genome shotgun (WGS) entry which is preliminary data.</text>
</comment>
<dbReference type="PANTHER" id="PTHR37534">
    <property type="entry name" value="TRANSCRIPTIONAL ACTIVATOR PROTEIN UGA3"/>
    <property type="match status" value="1"/>
</dbReference>
<feature type="region of interest" description="Disordered" evidence="3">
    <location>
        <begin position="155"/>
        <end position="181"/>
    </location>
</feature>
<feature type="compositionally biased region" description="Polar residues" evidence="3">
    <location>
        <begin position="37"/>
        <end position="50"/>
    </location>
</feature>
<dbReference type="PANTHER" id="PTHR37534:SF7">
    <property type="entry name" value="TRANSCRIPTIONAL ACTIVATOR PROTEIN UGA3"/>
    <property type="match status" value="1"/>
</dbReference>
<dbReference type="GO" id="GO:0003700">
    <property type="term" value="F:DNA-binding transcription factor activity"/>
    <property type="evidence" value="ECO:0007669"/>
    <property type="project" value="TreeGrafter"/>
</dbReference>
<sequence>MLHARAGGLTINSVLPNSAYDPTSAFVSPPYSADIVSATTPSPVAQNQPKDANRHDDKDSGAPSRPYIRSPFEDCREAFAFGTFKSLEFQRPNDGFVNGYVKVRWPDKTGQRQLKTARMAVSMNASTSFSSDTVVIPVNPNVSFSPDVVMWDNPPSSANGAVVSSRADTSPSDTPLQSQTSSRFSFVDGTSFPMSQEWTPAFPSVPPSQAVPGSNSATAMVPAATPRMVPPQFGFQAKMESNTDRKFWDFYIQNWCPGRSILQGTNLWLNDFAKMHEHDGIRCAIQSLAGVYIYDYVPQASVRKRINELFKVAEARMTALLNDPDIMQDDKASELITITIVLTERRRPKPHLPRWLEGFLRCEFALQMTDPGSRFWQPNNVQLTSLRISQSIIVGRAVILAQPMMPLPEPGDFDPRREAKRFGWLLYGTEKEMYEIHGGCGFSKRLLYVLSQVTSCASRLMQESESPIAPVTAEFLLKELDGMRQWSNESQSWEIARASLQTIEWVRSLPAGFIINSSSSMTDVTAEAWRVAAIIYLQCRAMRYDDAGDSTTANPLRWSLKALVLEADRTTTRLPRNHPEVLGNLHDLAQCIRIMPTSGSHFTAQAPLFPVFLLGLLGTDPQHVAVSRNWFEQVVITPVRSSVPPLWSALQRIWEWMPTEIPIDYADLPKAIGKRTPWWEHLVARVHEKEAETLCLT</sequence>
<feature type="compositionally biased region" description="Basic and acidic residues" evidence="3">
    <location>
        <begin position="51"/>
        <end position="60"/>
    </location>
</feature>
<dbReference type="EMBL" id="JAANYQ010000002">
    <property type="protein sequence ID" value="KAF4125638.1"/>
    <property type="molecule type" value="Genomic_DNA"/>
</dbReference>
<dbReference type="OrthoDB" id="3597252at2759"/>
<feature type="region of interest" description="Disordered" evidence="3">
    <location>
        <begin position="37"/>
        <end position="69"/>
    </location>
</feature>
<organism evidence="4 5">
    <name type="scientific">Geosmithia morbida</name>
    <dbReference type="NCBI Taxonomy" id="1094350"/>
    <lineage>
        <taxon>Eukaryota</taxon>
        <taxon>Fungi</taxon>
        <taxon>Dikarya</taxon>
        <taxon>Ascomycota</taxon>
        <taxon>Pezizomycotina</taxon>
        <taxon>Sordariomycetes</taxon>
        <taxon>Hypocreomycetidae</taxon>
        <taxon>Hypocreales</taxon>
        <taxon>Bionectriaceae</taxon>
        <taxon>Geosmithia</taxon>
    </lineage>
</organism>
<gene>
    <name evidence="4" type="ORF">GMORB2_0882</name>
</gene>
<dbReference type="GO" id="GO:0005634">
    <property type="term" value="C:nucleus"/>
    <property type="evidence" value="ECO:0007669"/>
    <property type="project" value="UniProtKB-SubCell"/>
</dbReference>
<evidence type="ECO:0000256" key="2">
    <source>
        <dbReference type="ARBA" id="ARBA00023242"/>
    </source>
</evidence>
<dbReference type="GeneID" id="55967112"/>
<keyword evidence="5" id="KW-1185">Reference proteome</keyword>
<feature type="compositionally biased region" description="Polar residues" evidence="3">
    <location>
        <begin position="166"/>
        <end position="181"/>
    </location>
</feature>
<dbReference type="GO" id="GO:0000976">
    <property type="term" value="F:transcription cis-regulatory region binding"/>
    <property type="evidence" value="ECO:0007669"/>
    <property type="project" value="TreeGrafter"/>
</dbReference>
<keyword evidence="2" id="KW-0539">Nucleus</keyword>
<accession>A0A9P4Z1N0</accession>
<evidence type="ECO:0000313" key="5">
    <source>
        <dbReference type="Proteomes" id="UP000749293"/>
    </source>
</evidence>
<proteinExistence type="predicted"/>
<comment type="subcellular location">
    <subcellularLocation>
        <location evidence="1">Nucleus</location>
    </subcellularLocation>
</comment>
<evidence type="ECO:0000256" key="3">
    <source>
        <dbReference type="SAM" id="MobiDB-lite"/>
    </source>
</evidence>
<dbReference type="Pfam" id="PF11951">
    <property type="entry name" value="Fungal_trans_2"/>
    <property type="match status" value="1"/>
</dbReference>
<evidence type="ECO:0000256" key="1">
    <source>
        <dbReference type="ARBA" id="ARBA00004123"/>
    </source>
</evidence>
<dbReference type="RefSeq" id="XP_035324290.1">
    <property type="nucleotide sequence ID" value="XM_035462866.1"/>
</dbReference>
<dbReference type="AlphaFoldDB" id="A0A9P4Z1N0"/>